<dbReference type="InterPro" id="IPR028098">
    <property type="entry name" value="Glyco_trans_4-like_N"/>
</dbReference>
<dbReference type="Proteomes" id="UP000321776">
    <property type="component" value="Unassembled WGS sequence"/>
</dbReference>
<evidence type="ECO:0000313" key="2">
    <source>
        <dbReference type="EMBL" id="TXC80510.1"/>
    </source>
</evidence>
<dbReference type="Gene3D" id="3.40.50.2000">
    <property type="entry name" value="Glycogen Phosphorylase B"/>
    <property type="match status" value="1"/>
</dbReference>
<organism evidence="2 3">
    <name type="scientific">Paraburkholderia azotifigens</name>
    <dbReference type="NCBI Taxonomy" id="2057004"/>
    <lineage>
        <taxon>Bacteria</taxon>
        <taxon>Pseudomonadati</taxon>
        <taxon>Pseudomonadota</taxon>
        <taxon>Betaproteobacteria</taxon>
        <taxon>Burkholderiales</taxon>
        <taxon>Burkholderiaceae</taxon>
        <taxon>Paraburkholderia</taxon>
    </lineage>
</organism>
<dbReference type="EMBL" id="VOQS01000005">
    <property type="protein sequence ID" value="TXC80510.1"/>
    <property type="molecule type" value="Genomic_DNA"/>
</dbReference>
<evidence type="ECO:0000259" key="1">
    <source>
        <dbReference type="Pfam" id="PF13439"/>
    </source>
</evidence>
<reference evidence="2 3" key="1">
    <citation type="journal article" date="2018" name="Int. J. Syst. Evol. Microbiol.">
        <title>Paraburkholderia azotifigens sp. nov., a nitrogen-fixing bacterium isolated from paddy soil.</title>
        <authorList>
            <person name="Choi G.M."/>
            <person name="Im W.T."/>
        </authorList>
    </citation>
    <scope>NUCLEOTIDE SEQUENCE [LARGE SCALE GENOMIC DNA]</scope>
    <source>
        <strain evidence="2 3">NF 2-5-3</strain>
    </source>
</reference>
<protein>
    <submittedName>
        <fullName evidence="2">Glycosyltransferase family 4 protein</fullName>
    </submittedName>
</protein>
<dbReference type="GO" id="GO:0016757">
    <property type="term" value="F:glycosyltransferase activity"/>
    <property type="evidence" value="ECO:0007669"/>
    <property type="project" value="UniProtKB-ARBA"/>
</dbReference>
<dbReference type="Pfam" id="PF13439">
    <property type="entry name" value="Glyco_transf_4"/>
    <property type="match status" value="1"/>
</dbReference>
<accession>A0A5C6V6V0</accession>
<feature type="domain" description="Glycosyltransferase subfamily 4-like N-terminal" evidence="1">
    <location>
        <begin position="13"/>
        <end position="97"/>
    </location>
</feature>
<keyword evidence="2" id="KW-0808">Transferase</keyword>
<comment type="caution">
    <text evidence="2">The sequence shown here is derived from an EMBL/GenBank/DDBJ whole genome shotgun (WGS) entry which is preliminary data.</text>
</comment>
<evidence type="ECO:0000313" key="3">
    <source>
        <dbReference type="Proteomes" id="UP000321776"/>
    </source>
</evidence>
<proteinExistence type="predicted"/>
<sequence length="114" mass="12633">MNLSLDALLPKGHYYFPAFTVLPMRSRRTAVVVHDLAHLDVPHCVEAGNVELLRYALPRSIRQAQSIIAVSGYTKQRIVHHLKIDPSVIHVAPRSVEPGGVGAGSRGRHRLLCR</sequence>
<dbReference type="AlphaFoldDB" id="A0A5C6V6V0"/>
<name>A0A5C6V6V0_9BURK</name>
<gene>
    <name evidence="2" type="ORF">FRZ40_40295</name>
</gene>
<dbReference type="SUPFAM" id="SSF53756">
    <property type="entry name" value="UDP-Glycosyltransferase/glycogen phosphorylase"/>
    <property type="match status" value="1"/>
</dbReference>